<dbReference type="EMBL" id="BARS01030903">
    <property type="protein sequence ID" value="GAG26756.1"/>
    <property type="molecule type" value="Genomic_DNA"/>
</dbReference>
<sequence>MNEADGSTIVLPLPFNIGTIDEACADNAATDIVIGAVANISKVLITYHAHTDNAGTHYTEHGTIELGINAAANAVTRLLRRTKDDTGYCCVDIAGGVAAGNLSVSVITRNLGAACDFRA</sequence>
<organism evidence="1">
    <name type="scientific">marine sediment metagenome</name>
    <dbReference type="NCBI Taxonomy" id="412755"/>
    <lineage>
        <taxon>unclassified sequences</taxon>
        <taxon>metagenomes</taxon>
        <taxon>ecological metagenomes</taxon>
    </lineage>
</organism>
<reference evidence="1" key="1">
    <citation type="journal article" date="2014" name="Front. Microbiol.">
        <title>High frequency of phylogenetically diverse reductive dehalogenase-homologous genes in deep subseafloor sedimentary metagenomes.</title>
        <authorList>
            <person name="Kawai M."/>
            <person name="Futagami T."/>
            <person name="Toyoda A."/>
            <person name="Takaki Y."/>
            <person name="Nishi S."/>
            <person name="Hori S."/>
            <person name="Arai W."/>
            <person name="Tsubouchi T."/>
            <person name="Morono Y."/>
            <person name="Uchiyama I."/>
            <person name="Ito T."/>
            <person name="Fujiyama A."/>
            <person name="Inagaki F."/>
            <person name="Takami H."/>
        </authorList>
    </citation>
    <scope>NUCLEOTIDE SEQUENCE</scope>
    <source>
        <strain evidence="1">Expedition CK06-06</strain>
    </source>
</reference>
<gene>
    <name evidence="1" type="ORF">S01H1_48133</name>
</gene>
<evidence type="ECO:0000313" key="1">
    <source>
        <dbReference type="EMBL" id="GAG26756.1"/>
    </source>
</evidence>
<comment type="caution">
    <text evidence="1">The sequence shown here is derived from an EMBL/GenBank/DDBJ whole genome shotgun (WGS) entry which is preliminary data.</text>
</comment>
<accession>X0XP55</accession>
<proteinExistence type="predicted"/>
<dbReference type="AlphaFoldDB" id="X0XP55"/>
<protein>
    <submittedName>
        <fullName evidence="1">Uncharacterized protein</fullName>
    </submittedName>
</protein>
<name>X0XP55_9ZZZZ</name>
<feature type="non-terminal residue" evidence="1">
    <location>
        <position position="119"/>
    </location>
</feature>